<organism evidence="4 5">
    <name type="scientific">Rubroshorea leprosula</name>
    <dbReference type="NCBI Taxonomy" id="152421"/>
    <lineage>
        <taxon>Eukaryota</taxon>
        <taxon>Viridiplantae</taxon>
        <taxon>Streptophyta</taxon>
        <taxon>Embryophyta</taxon>
        <taxon>Tracheophyta</taxon>
        <taxon>Spermatophyta</taxon>
        <taxon>Magnoliopsida</taxon>
        <taxon>eudicotyledons</taxon>
        <taxon>Gunneridae</taxon>
        <taxon>Pentapetalae</taxon>
        <taxon>rosids</taxon>
        <taxon>malvids</taxon>
        <taxon>Malvales</taxon>
        <taxon>Dipterocarpaceae</taxon>
        <taxon>Rubroshorea</taxon>
    </lineage>
</organism>
<keyword evidence="1" id="KW-0863">Zinc-finger</keyword>
<sequence>MSCNCGSQSTFRDPVTGNLACTKCNILLEFENYDAQIGGISGPSGTNINIGYAGTGSVFNYKDRKIFNAKGSIHKYTLVLNIPNSEFEVTSMIDRITHGEFGQGDWFDVLIGACCYVVMRRDNRVLPAAEIAEVISCDVYELGRMISRVVRFLDLNLPEMSIAGLFEREINNSQCLGKLDDDGKERMKKQGIFLVNCAVKWFLTTGRRPLPLVAAVMVFVAELNGVKGVRIGDVAKEVHANVATCKLRYKELLETLVKVAQALPWGKDVNVKNVLKHAPSVIQYMEMKSMEKKHEGEMIEFQNSGFDLDDVVSDCLRTEAAYRDYENCIEGLDQHSDMGGRNDDPKWDLVKADKLKLSHECLSLIYTNFSNEVDRSQLNGQSGNVPRRERNTGSEFDECRDWWNGKSELTKKLLLKEILERDVGYDAMPPSFTAGCLANEERRKRINAAKLRINKIMHPLNTDSGGNGDLCIFEDEIPRKKRKRTQAPEIDWEDFIIETLLLHQVEEEEIEKGNYNRLLDLHVFNSGVM</sequence>
<proteinExistence type="predicted"/>
<dbReference type="Proteomes" id="UP001054252">
    <property type="component" value="Unassembled WGS sequence"/>
</dbReference>
<dbReference type="PANTHER" id="PTHR48428:SF1">
    <property type="entry name" value="PLANT-SPECIFIC TFIIB-RELATED PROTEIN PTF2"/>
    <property type="match status" value="1"/>
</dbReference>
<evidence type="ECO:0000259" key="3">
    <source>
        <dbReference type="Pfam" id="PF21886"/>
    </source>
</evidence>
<comment type="caution">
    <text evidence="4">The sequence shown here is derived from an EMBL/GenBank/DDBJ whole genome shotgun (WGS) entry which is preliminary data.</text>
</comment>
<accession>A0AAV5I7X4</accession>
<name>A0AAV5I7X4_9ROSI</name>
<evidence type="ECO:0000256" key="1">
    <source>
        <dbReference type="ARBA" id="ARBA00022771"/>
    </source>
</evidence>
<dbReference type="AlphaFoldDB" id="A0AAV5I7X4"/>
<protein>
    <recommendedName>
        <fullName evidence="3">BRF2-like C-terminal domain-containing protein</fullName>
    </recommendedName>
</protein>
<feature type="domain" description="BRF2-like C-terminal" evidence="3">
    <location>
        <begin position="183"/>
        <end position="284"/>
    </location>
</feature>
<dbReference type="PANTHER" id="PTHR48428">
    <property type="entry name" value="PLANT-SPECIFIC TFIIB-RELATED PROTEIN PTF2"/>
    <property type="match status" value="1"/>
</dbReference>
<dbReference type="CDD" id="cd00043">
    <property type="entry name" value="CYCLIN_SF"/>
    <property type="match status" value="1"/>
</dbReference>
<dbReference type="InterPro" id="IPR053340">
    <property type="entry name" value="PTF2"/>
</dbReference>
<dbReference type="GO" id="GO:0008270">
    <property type="term" value="F:zinc ion binding"/>
    <property type="evidence" value="ECO:0007669"/>
    <property type="project" value="UniProtKB-KW"/>
</dbReference>
<dbReference type="Pfam" id="PF21886">
    <property type="entry name" value="BRF2-like_C_cyclin_rpt"/>
    <property type="match status" value="1"/>
</dbReference>
<evidence type="ECO:0000313" key="4">
    <source>
        <dbReference type="EMBL" id="GKU94414.1"/>
    </source>
</evidence>
<keyword evidence="1" id="KW-0479">Metal-binding</keyword>
<dbReference type="Gene3D" id="1.10.472.10">
    <property type="entry name" value="Cyclin-like"/>
    <property type="match status" value="2"/>
</dbReference>
<keyword evidence="2" id="KW-0862">Zinc</keyword>
<dbReference type="SUPFAM" id="SSF47954">
    <property type="entry name" value="Cyclin-like"/>
    <property type="match status" value="2"/>
</dbReference>
<dbReference type="EMBL" id="BPVZ01000008">
    <property type="protein sequence ID" value="GKU94414.1"/>
    <property type="molecule type" value="Genomic_DNA"/>
</dbReference>
<reference evidence="4 5" key="1">
    <citation type="journal article" date="2021" name="Commun. Biol.">
        <title>The genome of Shorea leprosula (Dipterocarpaceae) highlights the ecological relevance of drought in aseasonal tropical rainforests.</title>
        <authorList>
            <person name="Ng K.K.S."/>
            <person name="Kobayashi M.J."/>
            <person name="Fawcett J.A."/>
            <person name="Hatakeyama M."/>
            <person name="Paape T."/>
            <person name="Ng C.H."/>
            <person name="Ang C.C."/>
            <person name="Tnah L.H."/>
            <person name="Lee C.T."/>
            <person name="Nishiyama T."/>
            <person name="Sese J."/>
            <person name="O'Brien M.J."/>
            <person name="Copetti D."/>
            <person name="Mohd Noor M.I."/>
            <person name="Ong R.C."/>
            <person name="Putra M."/>
            <person name="Sireger I.Z."/>
            <person name="Indrioko S."/>
            <person name="Kosugi Y."/>
            <person name="Izuno A."/>
            <person name="Isagi Y."/>
            <person name="Lee S.L."/>
            <person name="Shimizu K.K."/>
        </authorList>
    </citation>
    <scope>NUCLEOTIDE SEQUENCE [LARGE SCALE GENOMIC DNA]</scope>
    <source>
        <strain evidence="4">214</strain>
    </source>
</reference>
<dbReference type="InterPro" id="IPR054078">
    <property type="entry name" value="BRF2-like_C"/>
</dbReference>
<evidence type="ECO:0000256" key="2">
    <source>
        <dbReference type="ARBA" id="ARBA00022833"/>
    </source>
</evidence>
<keyword evidence="5" id="KW-1185">Reference proteome</keyword>
<dbReference type="InterPro" id="IPR036915">
    <property type="entry name" value="Cyclin-like_sf"/>
</dbReference>
<evidence type="ECO:0000313" key="5">
    <source>
        <dbReference type="Proteomes" id="UP001054252"/>
    </source>
</evidence>
<gene>
    <name evidence="4" type="ORF">SLEP1_g7912</name>
</gene>